<dbReference type="AlphaFoldDB" id="A0A9X0DES9"/>
<dbReference type="InterPro" id="IPR016181">
    <property type="entry name" value="Acyl_CoA_acyltransferase"/>
</dbReference>
<dbReference type="Pfam" id="PF00583">
    <property type="entry name" value="Acetyltransf_1"/>
    <property type="match status" value="1"/>
</dbReference>
<protein>
    <recommendedName>
        <fullName evidence="1">N-acetyltransferase domain-containing protein</fullName>
    </recommendedName>
</protein>
<evidence type="ECO:0000259" key="1">
    <source>
        <dbReference type="PROSITE" id="PS51186"/>
    </source>
</evidence>
<dbReference type="EMBL" id="JAPEIS010000012">
    <property type="protein sequence ID" value="KAJ8060886.1"/>
    <property type="molecule type" value="Genomic_DNA"/>
</dbReference>
<dbReference type="InterPro" id="IPR000182">
    <property type="entry name" value="GNAT_dom"/>
</dbReference>
<reference evidence="2" key="1">
    <citation type="submission" date="2022-11" db="EMBL/GenBank/DDBJ databases">
        <title>Genome Resource of Sclerotinia nivalis Strain SnTB1, a Plant Pathogen Isolated from American Ginseng.</title>
        <authorList>
            <person name="Fan S."/>
        </authorList>
    </citation>
    <scope>NUCLEOTIDE SEQUENCE</scope>
    <source>
        <strain evidence="2">SnTB1</strain>
    </source>
</reference>
<feature type="domain" description="N-acetyltransferase" evidence="1">
    <location>
        <begin position="1"/>
        <end position="77"/>
    </location>
</feature>
<accession>A0A9X0DES9</accession>
<organism evidence="2 3">
    <name type="scientific">Sclerotinia nivalis</name>
    <dbReference type="NCBI Taxonomy" id="352851"/>
    <lineage>
        <taxon>Eukaryota</taxon>
        <taxon>Fungi</taxon>
        <taxon>Dikarya</taxon>
        <taxon>Ascomycota</taxon>
        <taxon>Pezizomycotina</taxon>
        <taxon>Leotiomycetes</taxon>
        <taxon>Helotiales</taxon>
        <taxon>Sclerotiniaceae</taxon>
        <taxon>Sclerotinia</taxon>
    </lineage>
</organism>
<evidence type="ECO:0000313" key="2">
    <source>
        <dbReference type="EMBL" id="KAJ8060886.1"/>
    </source>
</evidence>
<gene>
    <name evidence="2" type="ORF">OCU04_009967</name>
</gene>
<dbReference type="PANTHER" id="PTHR42791:SF1">
    <property type="entry name" value="N-ACETYLTRANSFERASE DOMAIN-CONTAINING PROTEIN"/>
    <property type="match status" value="1"/>
</dbReference>
<dbReference type="PROSITE" id="PS51186">
    <property type="entry name" value="GNAT"/>
    <property type="match status" value="1"/>
</dbReference>
<proteinExistence type="predicted"/>
<dbReference type="Gene3D" id="3.40.630.30">
    <property type="match status" value="1"/>
</dbReference>
<dbReference type="OrthoDB" id="2832510at2759"/>
<comment type="caution">
    <text evidence="2">The sequence shown here is derived from an EMBL/GenBank/DDBJ whole genome shotgun (WGS) entry which is preliminary data.</text>
</comment>
<dbReference type="Proteomes" id="UP001152300">
    <property type="component" value="Unassembled WGS sequence"/>
</dbReference>
<name>A0A9X0DES9_9HELO</name>
<keyword evidence="3" id="KW-1185">Reference proteome</keyword>
<dbReference type="SUPFAM" id="SSF55729">
    <property type="entry name" value="Acyl-CoA N-acyltransferases (Nat)"/>
    <property type="match status" value="1"/>
</dbReference>
<sequence length="89" mass="9986">MVVFDSITTDPKHQKRGAGSMLVKWGVNMADSLNGEAYLEATEMGRPVYEKFGFVVLATFDAPSDFKGEVLSQQKYYPMRRCGPQYRAA</sequence>
<dbReference type="GO" id="GO:0016747">
    <property type="term" value="F:acyltransferase activity, transferring groups other than amino-acyl groups"/>
    <property type="evidence" value="ECO:0007669"/>
    <property type="project" value="InterPro"/>
</dbReference>
<dbReference type="InterPro" id="IPR052523">
    <property type="entry name" value="Trichothecene_AcTrans"/>
</dbReference>
<dbReference type="PANTHER" id="PTHR42791">
    <property type="entry name" value="GNAT FAMILY ACETYLTRANSFERASE"/>
    <property type="match status" value="1"/>
</dbReference>
<evidence type="ECO:0000313" key="3">
    <source>
        <dbReference type="Proteomes" id="UP001152300"/>
    </source>
</evidence>